<evidence type="ECO:0000256" key="7">
    <source>
        <dbReference type="ARBA" id="ARBA00022737"/>
    </source>
</evidence>
<keyword evidence="5" id="KW-0356">Hemostasis</keyword>
<feature type="region of interest" description="Disordered" evidence="17">
    <location>
        <begin position="1"/>
        <end position="35"/>
    </location>
</feature>
<dbReference type="SMART" id="SM00112">
    <property type="entry name" value="CA"/>
    <property type="match status" value="4"/>
</dbReference>
<dbReference type="Gene3D" id="3.90.215.10">
    <property type="entry name" value="Gamma Fibrinogen, chain A, domain 1"/>
    <property type="match status" value="1"/>
</dbReference>
<dbReference type="InterPro" id="IPR014716">
    <property type="entry name" value="Fibrinogen_a/b/g_C_1"/>
</dbReference>
<dbReference type="InterPro" id="IPR037579">
    <property type="entry name" value="FIB_ANG-like"/>
</dbReference>
<dbReference type="SMART" id="SM00186">
    <property type="entry name" value="FBG"/>
    <property type="match status" value="1"/>
</dbReference>
<evidence type="ECO:0000256" key="8">
    <source>
        <dbReference type="ARBA" id="ARBA00022837"/>
    </source>
</evidence>
<evidence type="ECO:0000256" key="3">
    <source>
        <dbReference type="ARBA" id="ARBA00022525"/>
    </source>
</evidence>
<evidence type="ECO:0000256" key="4">
    <source>
        <dbReference type="ARBA" id="ARBA00022692"/>
    </source>
</evidence>
<dbReference type="Pfam" id="PF00147">
    <property type="entry name" value="Fibrinogen_C"/>
    <property type="match status" value="1"/>
</dbReference>
<dbReference type="PROSITE" id="PS00232">
    <property type="entry name" value="CADHERIN_1"/>
    <property type="match status" value="2"/>
</dbReference>
<dbReference type="CDD" id="cd11304">
    <property type="entry name" value="Cadherin_repeat"/>
    <property type="match status" value="4"/>
</dbReference>
<name>A0A3B3IC02_ORYLA</name>
<keyword evidence="3" id="KW-0964">Secreted</keyword>
<dbReference type="Proteomes" id="UP000001038">
    <property type="component" value="Chromosome 1"/>
</dbReference>
<evidence type="ECO:0000259" key="19">
    <source>
        <dbReference type="PROSITE" id="PS50268"/>
    </source>
</evidence>
<dbReference type="GO" id="GO:0007160">
    <property type="term" value="P:cell-matrix adhesion"/>
    <property type="evidence" value="ECO:0000318"/>
    <property type="project" value="GO_Central"/>
</dbReference>
<evidence type="ECO:0000256" key="2">
    <source>
        <dbReference type="ARBA" id="ARBA00004613"/>
    </source>
</evidence>
<dbReference type="InterPro" id="IPR015919">
    <property type="entry name" value="Cadherin-like_sf"/>
</dbReference>
<keyword evidence="6" id="KW-0479">Metal-binding</keyword>
<evidence type="ECO:0000259" key="20">
    <source>
        <dbReference type="PROSITE" id="PS51406"/>
    </source>
</evidence>
<accession>A0A3B3IC02</accession>
<evidence type="ECO:0000313" key="21">
    <source>
        <dbReference type="Ensembl" id="ENSORLP00000041667.1"/>
    </source>
</evidence>
<feature type="compositionally biased region" description="Basic and acidic residues" evidence="17">
    <location>
        <begin position="1"/>
        <end position="14"/>
    </location>
</feature>
<feature type="transmembrane region" description="Helical" evidence="18">
    <location>
        <begin position="846"/>
        <end position="868"/>
    </location>
</feature>
<keyword evidence="9 18" id="KW-1133">Transmembrane helix</keyword>
<feature type="domain" description="Cadherin" evidence="19">
    <location>
        <begin position="733"/>
        <end position="843"/>
    </location>
</feature>
<feature type="compositionally biased region" description="Polar residues" evidence="17">
    <location>
        <begin position="1171"/>
        <end position="1180"/>
    </location>
</feature>
<reference evidence="21 22" key="1">
    <citation type="journal article" date="2007" name="Nature">
        <title>The medaka draft genome and insights into vertebrate genome evolution.</title>
        <authorList>
            <person name="Kasahara M."/>
            <person name="Naruse K."/>
            <person name="Sasaki S."/>
            <person name="Nakatani Y."/>
            <person name="Qu W."/>
            <person name="Ahsan B."/>
            <person name="Yamada T."/>
            <person name="Nagayasu Y."/>
            <person name="Doi K."/>
            <person name="Kasai Y."/>
            <person name="Jindo T."/>
            <person name="Kobayashi D."/>
            <person name="Shimada A."/>
            <person name="Toyoda A."/>
            <person name="Kuroki Y."/>
            <person name="Fujiyama A."/>
            <person name="Sasaki T."/>
            <person name="Shimizu A."/>
            <person name="Asakawa S."/>
            <person name="Shimizu N."/>
            <person name="Hashimoto S."/>
            <person name="Yang J."/>
            <person name="Lee Y."/>
            <person name="Matsushima K."/>
            <person name="Sugano S."/>
            <person name="Sakaizumi M."/>
            <person name="Narita T."/>
            <person name="Ohishi K."/>
            <person name="Haga S."/>
            <person name="Ohta F."/>
            <person name="Nomoto H."/>
            <person name="Nogata K."/>
            <person name="Morishita T."/>
            <person name="Endo T."/>
            <person name="Shin-I T."/>
            <person name="Takeda H."/>
            <person name="Morishita S."/>
            <person name="Kohara Y."/>
        </authorList>
    </citation>
    <scope>NUCLEOTIDE SEQUENCE [LARGE SCALE GENOMIC DNA]</scope>
    <source>
        <strain evidence="21 22">Hd-rR</strain>
    </source>
</reference>
<evidence type="ECO:0000256" key="10">
    <source>
        <dbReference type="ARBA" id="ARBA00023054"/>
    </source>
</evidence>
<feature type="compositionally biased region" description="Polar residues" evidence="17">
    <location>
        <begin position="25"/>
        <end position="35"/>
    </location>
</feature>
<dbReference type="SUPFAM" id="SSF58010">
    <property type="entry name" value="Fibrinogen coiled-coil and central regions"/>
    <property type="match status" value="1"/>
</dbReference>
<protein>
    <recommendedName>
        <fullName evidence="23">Fibrinogen C-terminal domain-containing protein</fullName>
    </recommendedName>
</protein>
<feature type="domain" description="Cadherin" evidence="19">
    <location>
        <begin position="512"/>
        <end position="619"/>
    </location>
</feature>
<dbReference type="Gene3D" id="4.10.530.10">
    <property type="entry name" value="Gamma-fibrinogen Carboxyl Terminal Fragment, domain 2"/>
    <property type="match status" value="1"/>
</dbReference>
<dbReference type="AlphaFoldDB" id="A0A3B3IC02"/>
<keyword evidence="7" id="KW-0677">Repeat</keyword>
<feature type="domain" description="Cadherin" evidence="19">
    <location>
        <begin position="453"/>
        <end position="511"/>
    </location>
</feature>
<evidence type="ECO:0000256" key="5">
    <source>
        <dbReference type="ARBA" id="ARBA00022696"/>
    </source>
</evidence>
<feature type="domain" description="Cadherin" evidence="19">
    <location>
        <begin position="627"/>
        <end position="732"/>
    </location>
</feature>
<gene>
    <name evidence="21" type="primary">fgg</name>
</gene>
<keyword evidence="11" id="KW-0094">Blood coagulation</keyword>
<dbReference type="InterPro" id="IPR020894">
    <property type="entry name" value="Cadherin_CS"/>
</dbReference>
<evidence type="ECO:0000256" key="1">
    <source>
        <dbReference type="ARBA" id="ARBA00004370"/>
    </source>
</evidence>
<reference evidence="21" key="3">
    <citation type="submission" date="2025-09" db="UniProtKB">
        <authorList>
            <consortium name="Ensembl"/>
        </authorList>
    </citation>
    <scope>IDENTIFICATION</scope>
    <source>
        <strain evidence="21">Hd-rR</strain>
    </source>
</reference>
<dbReference type="GeneTree" id="ENSGT00940000164636"/>
<dbReference type="PRINTS" id="PR00205">
    <property type="entry name" value="CADHERIN"/>
</dbReference>
<dbReference type="GO" id="GO:0005509">
    <property type="term" value="F:calcium ion binding"/>
    <property type="evidence" value="ECO:0007669"/>
    <property type="project" value="UniProtKB-UniRule"/>
</dbReference>
<dbReference type="GO" id="GO:0009653">
    <property type="term" value="P:anatomical structure morphogenesis"/>
    <property type="evidence" value="ECO:0007669"/>
    <property type="project" value="UniProtKB-ARBA"/>
</dbReference>
<evidence type="ECO:0000256" key="18">
    <source>
        <dbReference type="SAM" id="Phobius"/>
    </source>
</evidence>
<dbReference type="InterPro" id="IPR036056">
    <property type="entry name" value="Fibrinogen-like_C"/>
</dbReference>
<sequence>MFTHEPLPKSDPWPRTDIYSPSPGTPSLSKNTGSQNNMQSKLLATLGGFLLLFSLASAQVRGDNLGTCTTNDGFGKYCPTTCGVADYFFKYLPEVSDILAEMQKDLDMIANLTEGAEEKITYMRDSAASAQKSSQPEPLYKRSSSMLEDVLRFDKTIIAQEQQIFELQNVISSNERSMADLKQLSMQLQQRCSEPCKDSVEIQPITGADCQDVANKGATTSGLYYVKPAKAKEQFLVYCEIDSVGRGFTVLQRRRDGSVDFRRDWVQYKEGFGYLSPDDTTEFWLGNEKIHQLTISTTIPVVLRIELVDWEGNKKHADYAMFRVGSAEDNYRLMYGYYFGGDAGDAFDGVDLGEDPSDKFYTSHNGMQFSTFDKDNDKYDGNCAQQDGSGWWMNRCHAAHLTGKYYQGTMTLKVVTSMFKCINRLKTLKFGICVSVIQVEDTRKKMRVNMAAVENQMKNVGRLVLCNPLDRETTESYELTVSVSDRGIPPLNSSAVVRVTVTDCNDNAPIFSSTEYHAQVSENSQIGTSLLQVSAQDPDLGINGLVRYDIIAGNNKGHLNLDPHTGLLLINHSLDYEQDPKYTLTIRASDAGEAAENHKVSFAVVFITVSDENDNTPYFMFPAVNCSVLENLPAFTHTCSVLAVDNDLGSYGQLTYSIVSPCFMDYSGGNPEKKEAFAIDPLTGDIHTRQTFDYERESVYCFVVEARDKGDKTATTRVQVLIKGVDEFSPVFAQNKYHFLLPEHIKTGEIVGFVMAVDQDGGVDGLVEYSLVNSSPFFSINKTIGAIYVSGPVYRRRGGHGGEDGVELVVSAGSPRPGSKTATCLVYVNISSSAEDLYGMPLHAHVLTLSIPLAMFFLVLSIFVCLTVRYKVKEANNRKVDGLDAQLSHGSISESDSQTQSVISLQDVTQPNTLVSKRDAYCQSDSSGRGSAEGETAEDQEIKWINEFPCRKTDEAATQATGIQKTSPLADNVSSHSIDVGPEHILAINKCLGMAMPSTESLYHFKEEGGGEGLLPVILKVKDLEENMGTKGYAPFSQASASADSLSSLVCLEEQLQGSYYWDHLLDWEPCFRNLASVFTDIGMLPDEELQGGREDVAAESICLMYPPPLITGVAQPGIRTVPPRKPVRVPSLSRKSSFPKYAYSPLGRNTGLTPSAMTPTFSPSLSSLTVRTPNTSPVVSDSGVGGIRVDSGPHTVSLLESEIHV</sequence>
<dbReference type="CDD" id="cd00087">
    <property type="entry name" value="FReD"/>
    <property type="match status" value="1"/>
</dbReference>
<dbReference type="GO" id="GO:0005886">
    <property type="term" value="C:plasma membrane"/>
    <property type="evidence" value="ECO:0007669"/>
    <property type="project" value="InterPro"/>
</dbReference>
<feature type="region of interest" description="Disordered" evidence="17">
    <location>
        <begin position="1168"/>
        <end position="1187"/>
    </location>
</feature>
<keyword evidence="22" id="KW-1185">Reference proteome</keyword>
<keyword evidence="12 18" id="KW-0472">Membrane</keyword>
<evidence type="ECO:0000256" key="11">
    <source>
        <dbReference type="ARBA" id="ARBA00023084"/>
    </source>
</evidence>
<evidence type="ECO:0000256" key="17">
    <source>
        <dbReference type="SAM" id="MobiDB-lite"/>
    </source>
</evidence>
<dbReference type="GO" id="GO:0051258">
    <property type="term" value="P:protein polymerization"/>
    <property type="evidence" value="ECO:0007669"/>
    <property type="project" value="InterPro"/>
</dbReference>
<feature type="domain" description="Fibrinogen C-terminal" evidence="20">
    <location>
        <begin position="201"/>
        <end position="408"/>
    </location>
</feature>
<dbReference type="Pfam" id="PF08702">
    <property type="entry name" value="Fib_alpha"/>
    <property type="match status" value="1"/>
</dbReference>
<evidence type="ECO:0000256" key="14">
    <source>
        <dbReference type="ARBA" id="ARBA00023180"/>
    </source>
</evidence>
<dbReference type="PROSITE" id="PS50268">
    <property type="entry name" value="CADHERIN_2"/>
    <property type="match status" value="4"/>
</dbReference>
<dbReference type="Pfam" id="PF00028">
    <property type="entry name" value="Cadherin"/>
    <property type="match status" value="3"/>
</dbReference>
<evidence type="ECO:0000256" key="16">
    <source>
        <dbReference type="PROSITE-ProRule" id="PRU00043"/>
    </source>
</evidence>
<dbReference type="InterPro" id="IPR002181">
    <property type="entry name" value="Fibrinogen_a/b/g_C_dom"/>
</dbReference>
<dbReference type="SUPFAM" id="SSF49313">
    <property type="entry name" value="Cadherin-like"/>
    <property type="match status" value="4"/>
</dbReference>
<dbReference type="PANTHER" id="PTHR47221">
    <property type="entry name" value="FIBRINOGEN ALPHA CHAIN"/>
    <property type="match status" value="1"/>
</dbReference>
<dbReference type="InterPro" id="IPR012290">
    <property type="entry name" value="Fibrinogen_a/b/g_coil_dom"/>
</dbReference>
<evidence type="ECO:0000256" key="13">
    <source>
        <dbReference type="ARBA" id="ARBA00023157"/>
    </source>
</evidence>
<dbReference type="GO" id="GO:0005577">
    <property type="term" value="C:fibrinogen complex"/>
    <property type="evidence" value="ECO:0007669"/>
    <property type="project" value="InterPro"/>
</dbReference>
<comment type="subcellular location">
    <subcellularLocation>
        <location evidence="1">Membrane</location>
    </subcellularLocation>
    <subcellularLocation>
        <location evidence="2">Secreted</location>
    </subcellularLocation>
</comment>
<proteinExistence type="predicted"/>
<dbReference type="GO" id="GO:0005102">
    <property type="term" value="F:signaling receptor binding"/>
    <property type="evidence" value="ECO:0000318"/>
    <property type="project" value="GO_Central"/>
</dbReference>
<dbReference type="STRING" id="8090.ENSORLP00000041667"/>
<dbReference type="PANTHER" id="PTHR47221:SF9">
    <property type="entry name" value="FIBRINOGEN GAMMA CHAIN"/>
    <property type="match status" value="1"/>
</dbReference>
<dbReference type="Gene3D" id="2.60.40.60">
    <property type="entry name" value="Cadherins"/>
    <property type="match status" value="4"/>
</dbReference>
<organism evidence="21 22">
    <name type="scientific">Oryzias latipes</name>
    <name type="common">Japanese rice fish</name>
    <name type="synonym">Japanese killifish</name>
    <dbReference type="NCBI Taxonomy" id="8090"/>
    <lineage>
        <taxon>Eukaryota</taxon>
        <taxon>Metazoa</taxon>
        <taxon>Chordata</taxon>
        <taxon>Craniata</taxon>
        <taxon>Vertebrata</taxon>
        <taxon>Euteleostomi</taxon>
        <taxon>Actinopterygii</taxon>
        <taxon>Neopterygii</taxon>
        <taxon>Teleostei</taxon>
        <taxon>Neoteleostei</taxon>
        <taxon>Acanthomorphata</taxon>
        <taxon>Ovalentaria</taxon>
        <taxon>Atherinomorphae</taxon>
        <taxon>Beloniformes</taxon>
        <taxon>Adrianichthyidae</taxon>
        <taxon>Oryziinae</taxon>
        <taxon>Oryzias</taxon>
    </lineage>
</organism>
<evidence type="ECO:0000256" key="9">
    <source>
        <dbReference type="ARBA" id="ARBA00022989"/>
    </source>
</evidence>
<keyword evidence="14" id="KW-0325">Glycoprotein</keyword>
<dbReference type="FunFam" id="2.60.40.60:FF:000020">
    <property type="entry name" value="Dachsous cadherin-related 1b"/>
    <property type="match status" value="1"/>
</dbReference>
<dbReference type="FunFam" id="2.60.40.60:FF:000140">
    <property type="entry name" value="Dachsous cadherin-related 1"/>
    <property type="match status" value="1"/>
</dbReference>
<dbReference type="Bgee" id="ENSORLG00000008257">
    <property type="expression patterns" value="Expressed in liver and 9 other cell types or tissues"/>
</dbReference>
<dbReference type="SMART" id="SM01212">
    <property type="entry name" value="Fib_alpha"/>
    <property type="match status" value="1"/>
</dbReference>
<keyword evidence="8 16" id="KW-0106">Calcium</keyword>
<keyword evidence="10" id="KW-0175">Coiled coil</keyword>
<evidence type="ECO:0000256" key="15">
    <source>
        <dbReference type="ARBA" id="ARBA00025974"/>
    </source>
</evidence>
<comment type="subunit">
    <text evidence="15">Heterohexamer; disulfide linked. Contains 2 sets of 3 non-identical chains (alpha, beta and gamma). The 2 heterotrimers are in head to head conformation with the N-termini in a small central domain.</text>
</comment>
<evidence type="ECO:0000313" key="22">
    <source>
        <dbReference type="Proteomes" id="UP000001038"/>
    </source>
</evidence>
<keyword evidence="13" id="KW-1015">Disulfide bond</keyword>
<dbReference type="GO" id="GO:0007156">
    <property type="term" value="P:homophilic cell adhesion via plasma membrane adhesion molecules"/>
    <property type="evidence" value="ECO:0007669"/>
    <property type="project" value="InterPro"/>
</dbReference>
<dbReference type="SUPFAM" id="SSF56496">
    <property type="entry name" value="Fibrinogen C-terminal domain-like"/>
    <property type="match status" value="1"/>
</dbReference>
<keyword evidence="4 18" id="KW-0812">Transmembrane</keyword>
<reference evidence="21" key="2">
    <citation type="submission" date="2025-08" db="UniProtKB">
        <authorList>
            <consortium name="Ensembl"/>
        </authorList>
    </citation>
    <scope>IDENTIFICATION</scope>
    <source>
        <strain evidence="21">Hd-rR</strain>
    </source>
</reference>
<evidence type="ECO:0000256" key="6">
    <source>
        <dbReference type="ARBA" id="ARBA00022723"/>
    </source>
</evidence>
<dbReference type="PROSITE" id="PS51406">
    <property type="entry name" value="FIBRINOGEN_C_2"/>
    <property type="match status" value="1"/>
</dbReference>
<dbReference type="Ensembl" id="ENSORLT00000036469.1">
    <property type="protein sequence ID" value="ENSORLP00000041667.1"/>
    <property type="gene ID" value="ENSORLG00000008257.2"/>
</dbReference>
<dbReference type="InterPro" id="IPR002126">
    <property type="entry name" value="Cadherin-like_dom"/>
</dbReference>
<dbReference type="InParanoid" id="A0A3B3IC02"/>
<dbReference type="GO" id="GO:0005615">
    <property type="term" value="C:extracellular space"/>
    <property type="evidence" value="ECO:0000318"/>
    <property type="project" value="GO_Central"/>
</dbReference>
<evidence type="ECO:0008006" key="23">
    <source>
        <dbReference type="Google" id="ProtNLM"/>
    </source>
</evidence>
<dbReference type="FunFam" id="3.90.215.10:FF:000002">
    <property type="entry name" value="Fibrinogen gamma chain"/>
    <property type="match status" value="1"/>
</dbReference>
<evidence type="ECO:0000256" key="12">
    <source>
        <dbReference type="ARBA" id="ARBA00023136"/>
    </source>
</evidence>
<dbReference type="GO" id="GO:0070527">
    <property type="term" value="P:platelet aggregation"/>
    <property type="evidence" value="ECO:0000318"/>
    <property type="project" value="GO_Central"/>
</dbReference>
<dbReference type="Gene3D" id="1.20.5.50">
    <property type="match status" value="1"/>
</dbReference>